<evidence type="ECO:0000256" key="8">
    <source>
        <dbReference type="SAM" id="Phobius"/>
    </source>
</evidence>
<feature type="transmembrane region" description="Helical" evidence="8">
    <location>
        <begin position="305"/>
        <end position="328"/>
    </location>
</feature>
<comment type="subcellular location">
    <subcellularLocation>
        <location evidence="1">Cell inner membrane</location>
        <topology evidence="1">Multi-pass membrane protein</topology>
    </subcellularLocation>
</comment>
<dbReference type="GO" id="GO:0022857">
    <property type="term" value="F:transmembrane transporter activity"/>
    <property type="evidence" value="ECO:0007669"/>
    <property type="project" value="TreeGrafter"/>
</dbReference>
<feature type="transmembrane region" description="Helical" evidence="8">
    <location>
        <begin position="428"/>
        <end position="449"/>
    </location>
</feature>
<feature type="region of interest" description="Disordered" evidence="7">
    <location>
        <begin position="480"/>
        <end position="599"/>
    </location>
</feature>
<evidence type="ECO:0000256" key="4">
    <source>
        <dbReference type="ARBA" id="ARBA00022692"/>
    </source>
</evidence>
<feature type="transmembrane region" description="Helical" evidence="8">
    <location>
        <begin position="394"/>
        <end position="416"/>
    </location>
</feature>
<gene>
    <name evidence="10" type="ORF">AKJ09_11497</name>
</gene>
<reference evidence="10 11" key="1">
    <citation type="submission" date="2015-08" db="EMBL/GenBank/DDBJ databases">
        <authorList>
            <person name="Babu N.S."/>
            <person name="Beckwith C.J."/>
            <person name="Beseler K.G."/>
            <person name="Brison A."/>
            <person name="Carone J.V."/>
            <person name="Caskin T.P."/>
            <person name="Diamond M."/>
            <person name="Durham M.E."/>
            <person name="Foxe J.M."/>
            <person name="Go M."/>
            <person name="Henderson B.A."/>
            <person name="Jones I.B."/>
            <person name="McGettigan J.A."/>
            <person name="Micheletti S.J."/>
            <person name="Nasrallah M.E."/>
            <person name="Ortiz D."/>
            <person name="Piller C.R."/>
            <person name="Privatt S.R."/>
            <person name="Schneider S.L."/>
            <person name="Sharp S."/>
            <person name="Smith T.C."/>
            <person name="Stanton J.D."/>
            <person name="Ullery H.E."/>
            <person name="Wilson R.J."/>
            <person name="Serrano M.G."/>
            <person name="Buck G."/>
            <person name="Lee V."/>
            <person name="Wang Y."/>
            <person name="Carvalho R."/>
            <person name="Voegtly L."/>
            <person name="Shi R."/>
            <person name="Duckworth R."/>
            <person name="Johnson A."/>
            <person name="Loviza R."/>
            <person name="Walstead R."/>
            <person name="Shah Z."/>
            <person name="Kiflezghi M."/>
            <person name="Wade K."/>
            <person name="Ball S.L."/>
            <person name="Bradley K.W."/>
            <person name="Asai D.J."/>
            <person name="Bowman C.A."/>
            <person name="Russell D.A."/>
            <person name="Pope W.H."/>
            <person name="Jacobs-Sera D."/>
            <person name="Hendrix R.W."/>
            <person name="Hatfull G.F."/>
        </authorList>
    </citation>
    <scope>NUCLEOTIDE SEQUENCE [LARGE SCALE GENOMIC DNA]</scope>
    <source>
        <strain evidence="10 11">DSM 27648</strain>
    </source>
</reference>
<protein>
    <submittedName>
        <fullName evidence="10">TRAP-type C4-dicarboxylate transport system, large permease component</fullName>
    </submittedName>
</protein>
<dbReference type="AlphaFoldDB" id="A0A0K1QGD8"/>
<keyword evidence="6 8" id="KW-0472">Membrane</keyword>
<keyword evidence="4 8" id="KW-0812">Transmembrane</keyword>
<sequence length="599" mass="63529">MSAAASNVSPNPRTAKITFGILGAVVAIMGAIGGAAVALVVALALLGMPLFAVMGGATELAWLLHADPDQQVFRRLAPEVFGSRFAGSPILTTIPLFTFVGYLMAESKTPERLVRTATAWVGWLPGGLAIVCVLASAVFTLFTGGSGVTIIAVGGLLLPALRQKGYSEKFALGLVTTGGSLGLLLPFALPLLVYAMVTGLDFQLVNKAVIAPGLLVLGFFVAYSAWIGTKEKIPRTPFDLREALSSTWAFKWEIGVFVLLVVCILTNTAEIDEAAGLVALYTLCIECFVYKDLSIKKDLVRVAKASMALAGAVILILAMANSLTSYVVDQRLPDRVLEAMLRVGLDKTWQFLIVMNLFLLVLGMIMDGFSAILVAVPLILPFAAHFGLGPFHVAIMFVLNLELAFSCPPMGLNLFISSFRFNRPVVSLYRIAVPFVGLLAAALLVVTYVPRLSNALVLGDIQEWRDRAAREHRTPREAWRLECVQQDPSNPLPCSEEDKKNFPNGQMPEPAAAPTVVNDAGAAPSGEEEDIESLISGKDAGAPKAEAGTNPESEDDLEGLIKGGGGAADAGADAAPKKPAPVPGHETEDELENLIKGGH</sequence>
<evidence type="ECO:0000313" key="11">
    <source>
        <dbReference type="Proteomes" id="UP000064967"/>
    </source>
</evidence>
<organism evidence="10 11">
    <name type="scientific">Labilithrix luteola</name>
    <dbReference type="NCBI Taxonomy" id="1391654"/>
    <lineage>
        <taxon>Bacteria</taxon>
        <taxon>Pseudomonadati</taxon>
        <taxon>Myxococcota</taxon>
        <taxon>Polyangia</taxon>
        <taxon>Polyangiales</taxon>
        <taxon>Labilitrichaceae</taxon>
        <taxon>Labilithrix</taxon>
    </lineage>
</organism>
<dbReference type="STRING" id="1391654.AKJ09_11497"/>
<dbReference type="PANTHER" id="PTHR33362">
    <property type="entry name" value="SIALIC ACID TRAP TRANSPORTER PERMEASE PROTEIN SIAT-RELATED"/>
    <property type="match status" value="1"/>
</dbReference>
<dbReference type="GO" id="GO:0005886">
    <property type="term" value="C:plasma membrane"/>
    <property type="evidence" value="ECO:0007669"/>
    <property type="project" value="UniProtKB-SubCell"/>
</dbReference>
<dbReference type="PANTHER" id="PTHR33362:SF5">
    <property type="entry name" value="C4-DICARBOXYLATE TRAP TRANSPORTER LARGE PERMEASE PROTEIN DCTM"/>
    <property type="match status" value="1"/>
</dbReference>
<feature type="transmembrane region" description="Helical" evidence="8">
    <location>
        <begin position="46"/>
        <end position="64"/>
    </location>
</feature>
<dbReference type="RefSeq" id="WP_146655391.1">
    <property type="nucleotide sequence ID" value="NZ_CP012333.1"/>
</dbReference>
<feature type="transmembrane region" description="Helical" evidence="8">
    <location>
        <begin position="170"/>
        <end position="197"/>
    </location>
</feature>
<dbReference type="PATRIC" id="fig|1391654.3.peg.11668"/>
<evidence type="ECO:0000256" key="7">
    <source>
        <dbReference type="SAM" id="MobiDB-lite"/>
    </source>
</evidence>
<feature type="domain" description="TRAP C4-dicarboxylate transport system permease DctM subunit" evidence="9">
    <location>
        <begin position="38"/>
        <end position="451"/>
    </location>
</feature>
<evidence type="ECO:0000259" key="9">
    <source>
        <dbReference type="Pfam" id="PF06808"/>
    </source>
</evidence>
<feature type="transmembrane region" description="Helical" evidence="8">
    <location>
        <begin position="125"/>
        <end position="158"/>
    </location>
</feature>
<dbReference type="KEGG" id="llu:AKJ09_11497"/>
<evidence type="ECO:0000256" key="2">
    <source>
        <dbReference type="ARBA" id="ARBA00022475"/>
    </source>
</evidence>
<dbReference type="OrthoDB" id="9790209at2"/>
<evidence type="ECO:0000256" key="5">
    <source>
        <dbReference type="ARBA" id="ARBA00022989"/>
    </source>
</evidence>
<accession>A0A0K1QGD8</accession>
<dbReference type="InterPro" id="IPR010656">
    <property type="entry name" value="DctM"/>
</dbReference>
<dbReference type="EMBL" id="CP012333">
    <property type="protein sequence ID" value="AKV04834.1"/>
    <property type="molecule type" value="Genomic_DNA"/>
</dbReference>
<keyword evidence="5 8" id="KW-1133">Transmembrane helix</keyword>
<keyword evidence="11" id="KW-1185">Reference proteome</keyword>
<feature type="transmembrane region" description="Helical" evidence="8">
    <location>
        <begin position="209"/>
        <end position="227"/>
    </location>
</feature>
<evidence type="ECO:0000256" key="1">
    <source>
        <dbReference type="ARBA" id="ARBA00004429"/>
    </source>
</evidence>
<keyword evidence="2" id="KW-1003">Cell membrane</keyword>
<feature type="transmembrane region" description="Helical" evidence="8">
    <location>
        <begin position="248"/>
        <end position="268"/>
    </location>
</feature>
<evidence type="ECO:0000256" key="3">
    <source>
        <dbReference type="ARBA" id="ARBA00022519"/>
    </source>
</evidence>
<feature type="transmembrane region" description="Helical" evidence="8">
    <location>
        <begin position="21"/>
        <end position="40"/>
    </location>
</feature>
<dbReference type="Pfam" id="PF06808">
    <property type="entry name" value="DctM"/>
    <property type="match status" value="1"/>
</dbReference>
<name>A0A0K1QGD8_9BACT</name>
<feature type="transmembrane region" description="Helical" evidence="8">
    <location>
        <begin position="85"/>
        <end position="105"/>
    </location>
</feature>
<keyword evidence="3" id="KW-0997">Cell inner membrane</keyword>
<evidence type="ECO:0000313" key="10">
    <source>
        <dbReference type="EMBL" id="AKV04834.1"/>
    </source>
</evidence>
<proteinExistence type="predicted"/>
<evidence type="ECO:0000256" key="6">
    <source>
        <dbReference type="ARBA" id="ARBA00023136"/>
    </source>
</evidence>
<dbReference type="InterPro" id="IPR004681">
    <property type="entry name" value="TRAP_DctM"/>
</dbReference>
<dbReference type="Proteomes" id="UP000064967">
    <property type="component" value="Chromosome"/>
</dbReference>